<dbReference type="AlphaFoldDB" id="A0A7W0C0Q3"/>
<dbReference type="Proteomes" id="UP000523087">
    <property type="component" value="Unassembled WGS sequence"/>
</dbReference>
<gene>
    <name evidence="1" type="ORF">HNR31_002775</name>
</gene>
<proteinExistence type="predicted"/>
<evidence type="ECO:0000313" key="2">
    <source>
        <dbReference type="Proteomes" id="UP000523087"/>
    </source>
</evidence>
<comment type="caution">
    <text evidence="1">The sequence shown here is derived from an EMBL/GenBank/DDBJ whole genome shotgun (WGS) entry which is preliminary data.</text>
</comment>
<accession>A0A7W0C0Q3</accession>
<evidence type="ECO:0000313" key="1">
    <source>
        <dbReference type="EMBL" id="MBA2875981.1"/>
    </source>
</evidence>
<sequence length="86" mass="9962">MEFQENTVKKNSRYRGGFAAEKRFLATNKYDALLFERQDNFGWLTSGGHNGIFYNSELGECALLVTDEDIKIAMINYTYQSLYSRT</sequence>
<dbReference type="RefSeq" id="WP_181556733.1">
    <property type="nucleotide sequence ID" value="NZ_JACDUT010000008.1"/>
</dbReference>
<organism evidence="1 2">
    <name type="scientific">Thermaerobacillus caldiproteolyticus</name>
    <dbReference type="NCBI Taxonomy" id="247480"/>
    <lineage>
        <taxon>Bacteria</taxon>
        <taxon>Bacillati</taxon>
        <taxon>Bacillota</taxon>
        <taxon>Bacilli</taxon>
        <taxon>Bacillales</taxon>
        <taxon>Anoxybacillaceae</taxon>
        <taxon>Thermaerobacillus</taxon>
    </lineage>
</organism>
<keyword evidence="2" id="KW-1185">Reference proteome</keyword>
<name>A0A7W0C0Q3_9BACL</name>
<dbReference type="EMBL" id="JACDUT010000008">
    <property type="protein sequence ID" value="MBA2875981.1"/>
    <property type="molecule type" value="Genomic_DNA"/>
</dbReference>
<reference evidence="1 2" key="1">
    <citation type="submission" date="2020-07" db="EMBL/GenBank/DDBJ databases">
        <title>Genomic Encyclopedia of Type Strains, Phase IV (KMG-IV): sequencing the most valuable type-strain genomes for metagenomic binning, comparative biology and taxonomic classification.</title>
        <authorList>
            <person name="Goeker M."/>
        </authorList>
    </citation>
    <scope>NUCLEOTIDE SEQUENCE [LARGE SCALE GENOMIC DNA]</scope>
    <source>
        <strain evidence="1 2">DSM 15730</strain>
    </source>
</reference>
<protein>
    <submittedName>
        <fullName evidence="1">Uncharacterized protein</fullName>
    </submittedName>
</protein>